<dbReference type="OrthoDB" id="1770883at2"/>
<dbReference type="SUPFAM" id="SSF81573">
    <property type="entry name" value="F1F0 ATP synthase subunit B, membrane domain"/>
    <property type="match status" value="1"/>
</dbReference>
<dbReference type="AlphaFoldDB" id="A0A3E3JZF2"/>
<comment type="function">
    <text evidence="10 12">F(1)F(0) ATP synthase produces ATP from ADP in the presence of a proton or sodium gradient. F-type ATPases consist of two structural domains, F(1) containing the extramembraneous catalytic core and F(0) containing the membrane proton channel, linked together by a central stalk and a peripheral stalk. During catalysis, ATP synthesis in the catalytic domain of F(1) is coupled via a rotary mechanism of the central stalk subunits to proton translocation.</text>
</comment>
<dbReference type="Proteomes" id="UP000261080">
    <property type="component" value="Unassembled WGS sequence"/>
</dbReference>
<evidence type="ECO:0000313" key="15">
    <source>
        <dbReference type="EMBL" id="RGE85422.1"/>
    </source>
</evidence>
<evidence type="ECO:0000256" key="11">
    <source>
        <dbReference type="ARBA" id="ARBA00037847"/>
    </source>
</evidence>
<keyword evidence="15" id="KW-0378">Hydrolase</keyword>
<proteinExistence type="inferred from homology"/>
<feature type="transmembrane region" description="Helical" evidence="12">
    <location>
        <begin position="6"/>
        <end position="28"/>
    </location>
</feature>
<protein>
    <recommendedName>
        <fullName evidence="12">ATP synthase subunit b</fullName>
    </recommendedName>
    <alternativeName>
        <fullName evidence="12">ATP synthase F(0) sector subunit b</fullName>
    </alternativeName>
    <alternativeName>
        <fullName evidence="12">ATPase subunit I</fullName>
    </alternativeName>
    <alternativeName>
        <fullName evidence="12">F-type ATPase subunit b</fullName>
        <shortName evidence="12">F-ATPase subunit b</shortName>
    </alternativeName>
</protein>
<keyword evidence="5 12" id="KW-0375">Hydrogen ion transport</keyword>
<name>A0A3E3JZF2_9FIRM</name>
<keyword evidence="4 12" id="KW-0812">Transmembrane</keyword>
<dbReference type="GO" id="GO:0046961">
    <property type="term" value="F:proton-transporting ATPase activity, rotational mechanism"/>
    <property type="evidence" value="ECO:0007669"/>
    <property type="project" value="TreeGrafter"/>
</dbReference>
<dbReference type="GO" id="GO:0005886">
    <property type="term" value="C:plasma membrane"/>
    <property type="evidence" value="ECO:0007669"/>
    <property type="project" value="UniProtKB-SubCell"/>
</dbReference>
<evidence type="ECO:0000313" key="16">
    <source>
        <dbReference type="Proteomes" id="UP000261080"/>
    </source>
</evidence>
<evidence type="ECO:0000256" key="9">
    <source>
        <dbReference type="ARBA" id="ARBA00023310"/>
    </source>
</evidence>
<dbReference type="NCBIfam" id="TIGR01144">
    <property type="entry name" value="ATP_synt_b"/>
    <property type="match status" value="1"/>
</dbReference>
<reference evidence="15 16" key="1">
    <citation type="submission" date="2018-08" db="EMBL/GenBank/DDBJ databases">
        <title>A genome reference for cultivated species of the human gut microbiota.</title>
        <authorList>
            <person name="Zou Y."/>
            <person name="Xue W."/>
            <person name="Luo G."/>
        </authorList>
    </citation>
    <scope>NUCLEOTIDE SEQUENCE [LARGE SCALE GENOMIC DNA]</scope>
    <source>
        <strain evidence="15 16">AF37-2AT</strain>
    </source>
</reference>
<evidence type="ECO:0000256" key="3">
    <source>
        <dbReference type="ARBA" id="ARBA00022547"/>
    </source>
</evidence>
<evidence type="ECO:0000256" key="8">
    <source>
        <dbReference type="ARBA" id="ARBA00023136"/>
    </source>
</evidence>
<keyword evidence="12" id="KW-1003">Cell membrane</keyword>
<evidence type="ECO:0000256" key="2">
    <source>
        <dbReference type="ARBA" id="ARBA00022448"/>
    </source>
</evidence>
<accession>A0A3E3JZF2</accession>
<dbReference type="CDD" id="cd06503">
    <property type="entry name" value="ATP-synt_Fo_b"/>
    <property type="match status" value="1"/>
</dbReference>
<dbReference type="GO" id="GO:0045259">
    <property type="term" value="C:proton-transporting ATP synthase complex"/>
    <property type="evidence" value="ECO:0007669"/>
    <property type="project" value="UniProtKB-KW"/>
</dbReference>
<comment type="function">
    <text evidence="12">Component of the F(0) channel, it forms part of the peripheral stalk, linking F(1) to F(0).</text>
</comment>
<keyword evidence="7 12" id="KW-0406">Ion transport</keyword>
<evidence type="ECO:0000256" key="12">
    <source>
        <dbReference type="HAMAP-Rule" id="MF_01398"/>
    </source>
</evidence>
<comment type="subcellular location">
    <subcellularLocation>
        <location evidence="12">Cell membrane</location>
        <topology evidence="12">Single-pass membrane protein</topology>
    </subcellularLocation>
    <subcellularLocation>
        <location evidence="11">Endomembrane system</location>
        <topology evidence="11">Single-pass membrane protein</topology>
    </subcellularLocation>
</comment>
<feature type="coiled-coil region" evidence="14">
    <location>
        <begin position="46"/>
        <end position="73"/>
    </location>
</feature>
<evidence type="ECO:0000256" key="13">
    <source>
        <dbReference type="RuleBase" id="RU003848"/>
    </source>
</evidence>
<dbReference type="InterPro" id="IPR002146">
    <property type="entry name" value="ATP_synth_b/b'su_bac/chlpt"/>
</dbReference>
<keyword evidence="2 12" id="KW-0813">Transport</keyword>
<dbReference type="GO" id="GO:0046933">
    <property type="term" value="F:proton-transporting ATP synthase activity, rotational mechanism"/>
    <property type="evidence" value="ECO:0007669"/>
    <property type="project" value="UniProtKB-UniRule"/>
</dbReference>
<evidence type="ECO:0000256" key="1">
    <source>
        <dbReference type="ARBA" id="ARBA00005513"/>
    </source>
</evidence>
<keyword evidence="3 12" id="KW-0138">CF(0)</keyword>
<dbReference type="InterPro" id="IPR028987">
    <property type="entry name" value="ATP_synth_B-like_membr_sf"/>
</dbReference>
<keyword evidence="14" id="KW-0175">Coiled coil</keyword>
<comment type="caution">
    <text evidence="15">The sequence shown here is derived from an EMBL/GenBank/DDBJ whole genome shotgun (WGS) entry which is preliminary data.</text>
</comment>
<gene>
    <name evidence="12 15" type="primary">atpF</name>
    <name evidence="15" type="ORF">DW016_12970</name>
</gene>
<dbReference type="PANTHER" id="PTHR33445">
    <property type="entry name" value="ATP SYNTHASE SUBUNIT B', CHLOROPLASTIC"/>
    <property type="match status" value="1"/>
</dbReference>
<keyword evidence="6 12" id="KW-1133">Transmembrane helix</keyword>
<dbReference type="HAMAP" id="MF_01398">
    <property type="entry name" value="ATP_synth_b_bprime"/>
    <property type="match status" value="1"/>
</dbReference>
<dbReference type="RefSeq" id="WP_048621226.1">
    <property type="nucleotide sequence ID" value="NZ_BAABYU010000001.1"/>
</dbReference>
<comment type="similarity">
    <text evidence="1 12 13">Belongs to the ATPase B chain family.</text>
</comment>
<dbReference type="GO" id="GO:0012505">
    <property type="term" value="C:endomembrane system"/>
    <property type="evidence" value="ECO:0007669"/>
    <property type="project" value="UniProtKB-SubCell"/>
</dbReference>
<dbReference type="EMBL" id="QVLX01000008">
    <property type="protein sequence ID" value="RGE85422.1"/>
    <property type="molecule type" value="Genomic_DNA"/>
</dbReference>
<dbReference type="GO" id="GO:0016787">
    <property type="term" value="F:hydrolase activity"/>
    <property type="evidence" value="ECO:0007669"/>
    <property type="project" value="UniProtKB-KW"/>
</dbReference>
<dbReference type="InterPro" id="IPR005864">
    <property type="entry name" value="ATP_synth_F0_bsu_bac"/>
</dbReference>
<evidence type="ECO:0000256" key="7">
    <source>
        <dbReference type="ARBA" id="ARBA00023065"/>
    </source>
</evidence>
<keyword evidence="9 12" id="KW-0066">ATP synthesis</keyword>
<evidence type="ECO:0000256" key="4">
    <source>
        <dbReference type="ARBA" id="ARBA00022692"/>
    </source>
</evidence>
<keyword evidence="16" id="KW-1185">Reference proteome</keyword>
<comment type="subunit">
    <text evidence="12">F-type ATPases have 2 components, F(1) - the catalytic core - and F(0) - the membrane proton channel. F(1) has five subunits: alpha(3), beta(3), gamma(1), delta(1), epsilon(1). F(0) has three main subunits: a(1), b(2) and c(10-14). The alpha and beta chains form an alternating ring which encloses part of the gamma chain. F(1) is attached to F(0) by a central stalk formed by the gamma and epsilon chains, while a peripheral stalk is formed by the delta and b chains.</text>
</comment>
<dbReference type="Pfam" id="PF00430">
    <property type="entry name" value="ATP-synt_B"/>
    <property type="match status" value="1"/>
</dbReference>
<dbReference type="InterPro" id="IPR050059">
    <property type="entry name" value="ATP_synthase_B_chain"/>
</dbReference>
<organism evidence="15 16">
    <name type="scientific">Sellimonas intestinalis</name>
    <dbReference type="NCBI Taxonomy" id="1653434"/>
    <lineage>
        <taxon>Bacteria</taxon>
        <taxon>Bacillati</taxon>
        <taxon>Bacillota</taxon>
        <taxon>Clostridia</taxon>
        <taxon>Lachnospirales</taxon>
        <taxon>Lachnospiraceae</taxon>
        <taxon>Sellimonas</taxon>
    </lineage>
</organism>
<evidence type="ECO:0000256" key="10">
    <source>
        <dbReference type="ARBA" id="ARBA00025198"/>
    </source>
</evidence>
<keyword evidence="8 12" id="KW-0472">Membrane</keyword>
<sequence length="166" mass="18648">MLTLSPVTIIGTIINLLVLYFLLQHFLFKPIQKIMDQREELIRGQLKDAQDQKESAGRLKDQYEAAVASAKEESGQIVERARKEASLQAEAIVKNANEQAGQIVDKARKTMEVEREQTMREMKSQIADIALTAASKIMGEKTSSERDLALYDRFLEEAGDSDDTDS</sequence>
<evidence type="ECO:0000256" key="5">
    <source>
        <dbReference type="ARBA" id="ARBA00022781"/>
    </source>
</evidence>
<dbReference type="PANTHER" id="PTHR33445:SF2">
    <property type="entry name" value="ATP SYNTHASE SUBUNIT B', CHLOROPLASTIC"/>
    <property type="match status" value="1"/>
</dbReference>
<evidence type="ECO:0000256" key="6">
    <source>
        <dbReference type="ARBA" id="ARBA00022989"/>
    </source>
</evidence>
<evidence type="ECO:0000256" key="14">
    <source>
        <dbReference type="SAM" id="Coils"/>
    </source>
</evidence>